<dbReference type="Proteomes" id="UP001596047">
    <property type="component" value="Unassembled WGS sequence"/>
</dbReference>
<accession>A0ABW0W396</accession>
<dbReference type="Pfam" id="PF01408">
    <property type="entry name" value="GFO_IDH_MocA"/>
    <property type="match status" value="1"/>
</dbReference>
<evidence type="ECO:0000313" key="2">
    <source>
        <dbReference type="EMBL" id="MFC5652492.1"/>
    </source>
</evidence>
<proteinExistence type="predicted"/>
<dbReference type="InterPro" id="IPR000683">
    <property type="entry name" value="Gfo/Idh/MocA-like_OxRdtase_N"/>
</dbReference>
<keyword evidence="3" id="KW-1185">Reference proteome</keyword>
<dbReference type="PANTHER" id="PTHR43377:SF1">
    <property type="entry name" value="BILIVERDIN REDUCTASE A"/>
    <property type="match status" value="1"/>
</dbReference>
<dbReference type="RefSeq" id="WP_379191134.1">
    <property type="nucleotide sequence ID" value="NZ_JBHSOW010000098.1"/>
</dbReference>
<dbReference type="Gene3D" id="3.40.50.720">
    <property type="entry name" value="NAD(P)-binding Rossmann-like Domain"/>
    <property type="match status" value="1"/>
</dbReference>
<organism evidence="2 3">
    <name type="scientific">Paenibacillus solisilvae</name>
    <dbReference type="NCBI Taxonomy" id="2486751"/>
    <lineage>
        <taxon>Bacteria</taxon>
        <taxon>Bacillati</taxon>
        <taxon>Bacillota</taxon>
        <taxon>Bacilli</taxon>
        <taxon>Bacillales</taxon>
        <taxon>Paenibacillaceae</taxon>
        <taxon>Paenibacillus</taxon>
    </lineage>
</organism>
<dbReference type="PANTHER" id="PTHR43377">
    <property type="entry name" value="BILIVERDIN REDUCTASE A"/>
    <property type="match status" value="1"/>
</dbReference>
<dbReference type="InterPro" id="IPR051450">
    <property type="entry name" value="Gfo/Idh/MocA_Oxidoreductases"/>
</dbReference>
<dbReference type="InterPro" id="IPR036291">
    <property type="entry name" value="NAD(P)-bd_dom_sf"/>
</dbReference>
<name>A0ABW0W396_9BACL</name>
<feature type="domain" description="Gfo/Idh/MocA-like oxidoreductase N-terminal" evidence="1">
    <location>
        <begin position="4"/>
        <end position="118"/>
    </location>
</feature>
<evidence type="ECO:0000259" key="1">
    <source>
        <dbReference type="Pfam" id="PF01408"/>
    </source>
</evidence>
<reference evidence="3" key="1">
    <citation type="journal article" date="2019" name="Int. J. Syst. Evol. Microbiol.">
        <title>The Global Catalogue of Microorganisms (GCM) 10K type strain sequencing project: providing services to taxonomists for standard genome sequencing and annotation.</title>
        <authorList>
            <consortium name="The Broad Institute Genomics Platform"/>
            <consortium name="The Broad Institute Genome Sequencing Center for Infectious Disease"/>
            <person name="Wu L."/>
            <person name="Ma J."/>
        </authorList>
    </citation>
    <scope>NUCLEOTIDE SEQUENCE [LARGE SCALE GENOMIC DNA]</scope>
    <source>
        <strain evidence="3">CGMCC 1.3240</strain>
    </source>
</reference>
<gene>
    <name evidence="2" type="ORF">ACFPYJ_25915</name>
</gene>
<dbReference type="SUPFAM" id="SSF51735">
    <property type="entry name" value="NAD(P)-binding Rossmann-fold domains"/>
    <property type="match status" value="1"/>
</dbReference>
<dbReference type="EMBL" id="JBHSOW010000098">
    <property type="protein sequence ID" value="MFC5652492.1"/>
    <property type="molecule type" value="Genomic_DNA"/>
</dbReference>
<protein>
    <submittedName>
        <fullName evidence="2">Gfo/Idh/MocA family protein</fullName>
    </submittedName>
</protein>
<evidence type="ECO:0000313" key="3">
    <source>
        <dbReference type="Proteomes" id="UP001596047"/>
    </source>
</evidence>
<comment type="caution">
    <text evidence="2">The sequence shown here is derived from an EMBL/GenBank/DDBJ whole genome shotgun (WGS) entry which is preliminary data.</text>
</comment>
<sequence length="356" mass="40099">MDLIQFAIIGAGWRAEFFLRIAQQFPDRFKVTGMFVRNEERSREIEQKWGVKTYPTLNQLIEQSNFSFVIVSVPRDVAPSYMIELTGRGIPVLCETPPAIDMESLLALHQSIDKNAKIQIAEQYIFQPYHAARLQISKSGKLGEISQAQISAAHHYHGISLIRHFLGITYEDATIQALSFTSPLVENPNRSGIVLGNKIIESIQTIAYIRFGDKLGVYDFTNDQYFSWVRSPRILVRGIRGEINNYKVKYMKDSQAVDLELARISAGIDGNLEGHYLKGILLGEEAVYKNPFIPGRLTDDEIAIATSLEKMDLYAKGGPSFYSLAEASQDHYLALMIQKAATIKETISTTKQPWAD</sequence>